<feature type="signal peptide" evidence="1">
    <location>
        <begin position="1"/>
        <end position="20"/>
    </location>
</feature>
<keyword evidence="3" id="KW-1185">Reference proteome</keyword>
<dbReference type="OrthoDB" id="6930070at2"/>
<gene>
    <name evidence="2" type="ORF">DBO85_08645</name>
</gene>
<organism evidence="2 3">
    <name type="scientific">Pseudomonas mangrovi</name>
    <dbReference type="NCBI Taxonomy" id="2161748"/>
    <lineage>
        <taxon>Bacteria</taxon>
        <taxon>Pseudomonadati</taxon>
        <taxon>Pseudomonadota</taxon>
        <taxon>Gammaproteobacteria</taxon>
        <taxon>Pseudomonadales</taxon>
        <taxon>Pseudomonadaceae</taxon>
        <taxon>Pseudomonas</taxon>
    </lineage>
</organism>
<dbReference type="AlphaFoldDB" id="A0A2T5PAK7"/>
<feature type="chain" id="PRO_5015525263" description="Lipoprotein" evidence="1">
    <location>
        <begin position="21"/>
        <end position="140"/>
    </location>
</feature>
<name>A0A2T5PAK7_9PSED</name>
<comment type="caution">
    <text evidence="2">The sequence shown here is derived from an EMBL/GenBank/DDBJ whole genome shotgun (WGS) entry which is preliminary data.</text>
</comment>
<protein>
    <recommendedName>
        <fullName evidence="4">Lipoprotein</fullName>
    </recommendedName>
</protein>
<dbReference type="PROSITE" id="PS51257">
    <property type="entry name" value="PROKAR_LIPOPROTEIN"/>
    <property type="match status" value="1"/>
</dbReference>
<evidence type="ECO:0008006" key="4">
    <source>
        <dbReference type="Google" id="ProtNLM"/>
    </source>
</evidence>
<accession>A0A2T5PAK7</accession>
<proteinExistence type="predicted"/>
<evidence type="ECO:0000256" key="1">
    <source>
        <dbReference type="SAM" id="SignalP"/>
    </source>
</evidence>
<evidence type="ECO:0000313" key="3">
    <source>
        <dbReference type="Proteomes" id="UP000244064"/>
    </source>
</evidence>
<dbReference type="RefSeq" id="WP_108106864.1">
    <property type="nucleotide sequence ID" value="NZ_QASN01000015.1"/>
</dbReference>
<sequence>MSALRLLLACLSIASLYACADGERADVSNFAGQTLRLSAQDDACLLTSDAADQPALLLQLPWPCQFNRGRDGQLRVETVDDQPTLLVEHSVAEPAPSRDCRTRIQAVRLRDGQLQASPHTNLAASCLPAHWDAKMFQGLF</sequence>
<dbReference type="Proteomes" id="UP000244064">
    <property type="component" value="Unassembled WGS sequence"/>
</dbReference>
<reference evidence="2 3" key="1">
    <citation type="submission" date="2018-04" db="EMBL/GenBank/DDBJ databases">
        <title>Pseudomonas sp. nov., isolated from mangrove soil.</title>
        <authorList>
            <person name="Chen C."/>
        </authorList>
    </citation>
    <scope>NUCLEOTIDE SEQUENCE [LARGE SCALE GENOMIC DNA]</scope>
    <source>
        <strain evidence="2 3">TC-11</strain>
    </source>
</reference>
<dbReference type="EMBL" id="QASN01000015">
    <property type="protein sequence ID" value="PTU74721.1"/>
    <property type="molecule type" value="Genomic_DNA"/>
</dbReference>
<keyword evidence="1" id="KW-0732">Signal</keyword>
<evidence type="ECO:0000313" key="2">
    <source>
        <dbReference type="EMBL" id="PTU74721.1"/>
    </source>
</evidence>